<dbReference type="Proteomes" id="UP000677234">
    <property type="component" value="Chromosome"/>
</dbReference>
<reference evidence="2" key="2">
    <citation type="submission" date="2021-04" db="EMBL/GenBank/DDBJ databases">
        <title>Brevibacillus composti FJAT-54423, complete genome.</title>
        <authorList>
            <person name="Tang R."/>
        </authorList>
    </citation>
    <scope>NUCLEOTIDE SEQUENCE</scope>
    <source>
        <strain evidence="2">FJAT-54424</strain>
    </source>
</reference>
<sequence>MGDRYKTGQRSPANAYYAWDGYTDGTYSPRPTAEEMKIKLERDEVFPPINSTDKGAYWKMTSYA</sequence>
<organism evidence="1 3">
    <name type="scientific">Brevibacillus composti</name>
    <dbReference type="NCBI Taxonomy" id="2796470"/>
    <lineage>
        <taxon>Bacteria</taxon>
        <taxon>Bacillati</taxon>
        <taxon>Bacillota</taxon>
        <taxon>Bacilli</taxon>
        <taxon>Bacillales</taxon>
        <taxon>Paenibacillaceae</taxon>
        <taxon>Brevibacillus</taxon>
    </lineage>
</organism>
<dbReference type="AlphaFoldDB" id="A0A7T5EQA6"/>
<dbReference type="EMBL" id="CP066308">
    <property type="protein sequence ID" value="QQE76737.1"/>
    <property type="molecule type" value="Genomic_DNA"/>
</dbReference>
<dbReference type="Pfam" id="PF14168">
    <property type="entry name" value="YjzC"/>
    <property type="match status" value="1"/>
</dbReference>
<accession>A0A7T5EQA6</accession>
<dbReference type="InterPro" id="IPR025549">
    <property type="entry name" value="YjzC"/>
</dbReference>
<protein>
    <submittedName>
        <fullName evidence="1">YjzC family protein</fullName>
    </submittedName>
</protein>
<dbReference type="KEGG" id="bcop:JD108_21785"/>
<evidence type="ECO:0000313" key="3">
    <source>
        <dbReference type="Proteomes" id="UP000595847"/>
    </source>
</evidence>
<reference evidence="1 3" key="1">
    <citation type="submission" date="2020-12" db="EMBL/GenBank/DDBJ databases">
        <title>strain FJAT-54423T represents a novel species of the genus Brevibacillus.</title>
        <authorList>
            <person name="Tang R."/>
        </authorList>
    </citation>
    <scope>NUCLEOTIDE SEQUENCE [LARGE SCALE GENOMIC DNA]</scope>
    <source>
        <strain evidence="1 3">FJAT-54423</strain>
    </source>
</reference>
<evidence type="ECO:0000313" key="1">
    <source>
        <dbReference type="EMBL" id="QQE76737.1"/>
    </source>
</evidence>
<gene>
    <name evidence="1" type="ORF">JD108_21785</name>
    <name evidence="2" type="ORF">KDJ56_21720</name>
</gene>
<evidence type="ECO:0000313" key="2">
    <source>
        <dbReference type="EMBL" id="QUO43805.1"/>
    </source>
</evidence>
<name>A0A7T5EQA6_9BACL</name>
<dbReference type="Proteomes" id="UP000595847">
    <property type="component" value="Chromosome"/>
</dbReference>
<keyword evidence="4" id="KW-1185">Reference proteome</keyword>
<proteinExistence type="predicted"/>
<dbReference type="EMBL" id="CP073708">
    <property type="protein sequence ID" value="QUO43805.1"/>
    <property type="molecule type" value="Genomic_DNA"/>
</dbReference>
<evidence type="ECO:0000313" key="4">
    <source>
        <dbReference type="Proteomes" id="UP000677234"/>
    </source>
</evidence>